<evidence type="ECO:0000256" key="2">
    <source>
        <dbReference type="SAM" id="Phobius"/>
    </source>
</evidence>
<dbReference type="InterPro" id="IPR018702">
    <property type="entry name" value="DUF2207"/>
</dbReference>
<proteinExistence type="predicted"/>
<feature type="transmembrane region" description="Helical" evidence="2">
    <location>
        <begin position="486"/>
        <end position="507"/>
    </location>
</feature>
<feature type="transmembrane region" description="Helical" evidence="2">
    <location>
        <begin position="245"/>
        <end position="269"/>
    </location>
</feature>
<gene>
    <name evidence="5" type="ORF">GCM10023338_23120</name>
</gene>
<feature type="transmembrane region" description="Helical" evidence="2">
    <location>
        <begin position="454"/>
        <end position="474"/>
    </location>
</feature>
<dbReference type="EMBL" id="BAABKE010000010">
    <property type="protein sequence ID" value="GAA5104009.1"/>
    <property type="molecule type" value="Genomic_DNA"/>
</dbReference>
<dbReference type="Proteomes" id="UP001500631">
    <property type="component" value="Unassembled WGS sequence"/>
</dbReference>
<feature type="transmembrane region" description="Helical" evidence="2">
    <location>
        <begin position="421"/>
        <end position="442"/>
    </location>
</feature>
<feature type="compositionally biased region" description="Low complexity" evidence="1">
    <location>
        <begin position="590"/>
        <end position="606"/>
    </location>
</feature>
<evidence type="ECO:0000256" key="1">
    <source>
        <dbReference type="SAM" id="MobiDB-lite"/>
    </source>
</evidence>
<dbReference type="RefSeq" id="WP_077926640.1">
    <property type="nucleotide sequence ID" value="NZ_BAABKE010000010.1"/>
</dbReference>
<accession>A0ABP9MY91</accession>
<dbReference type="Pfam" id="PF09972">
    <property type="entry name" value="DUF2207"/>
    <property type="match status" value="1"/>
</dbReference>
<organism evidence="5 6">
    <name type="scientific">Wohlfahrtiimonas larvae</name>
    <dbReference type="NCBI Taxonomy" id="1157986"/>
    <lineage>
        <taxon>Bacteria</taxon>
        <taxon>Pseudomonadati</taxon>
        <taxon>Pseudomonadota</taxon>
        <taxon>Gammaproteobacteria</taxon>
        <taxon>Cardiobacteriales</taxon>
        <taxon>Ignatzschineriaceae</taxon>
        <taxon>Wohlfahrtiimonas</taxon>
    </lineage>
</organism>
<feature type="compositionally biased region" description="Gly residues" evidence="1">
    <location>
        <begin position="607"/>
        <end position="633"/>
    </location>
</feature>
<feature type="region of interest" description="Disordered" evidence="1">
    <location>
        <begin position="590"/>
        <end position="633"/>
    </location>
</feature>
<dbReference type="Pfam" id="PF20990">
    <property type="entry name" value="DUF2207_C"/>
    <property type="match status" value="1"/>
</dbReference>
<feature type="domain" description="Predicted membrane protein YciQ-like C-terminal" evidence="4">
    <location>
        <begin position="309"/>
        <end position="565"/>
    </location>
</feature>
<evidence type="ECO:0000313" key="6">
    <source>
        <dbReference type="Proteomes" id="UP001500631"/>
    </source>
</evidence>
<dbReference type="InterPro" id="IPR048389">
    <property type="entry name" value="YciQ-like_C"/>
</dbReference>
<evidence type="ECO:0000313" key="5">
    <source>
        <dbReference type="EMBL" id="GAA5104009.1"/>
    </source>
</evidence>
<sequence length="633" mass="71474">MIRKIIIFFLCWCLLNISLADVIKNYDVNITVLEDGKIDVVETIEMNIDHKDVRLGIIRDIPSRYSMYKQEIETPIEVLSVTRNGESENYWVEDNGDLFEIYTGAKYDHPKNYIPKGQNIYQFHWQSSNHIRGFLSYDELYFNAIGNGWQFPIEKAKVTLVLPNSVKAIQSAGYYGQAGDNSRAIVTEVSPQKIEFIAPEMIGNGQGLTIATGFTKGIIPSNDSGYIGGVVEKILSYFPSFVQPIHIALMGILIVMFCYWLLGALIYVYRKPKSLRAFVVRFSPPEFSLYTLMFLAGKNYMGNVERFRVAFLVDLAHKGLISFNQSEKTIEIKPIIPNQDKSLTQGQREFLSVMEINGRSKVSYAKYNPILESALKLMTERMIYDGSKYYRPLFPFFALSAFILWGICFTLSFTIISGLNYLIILFAFFGCLILWIGLSSLLDGRSFTSVSERIFWCIVLLFFGSIFSIMPLMFTDLWGGFSWSANFKASVLVIVIILLFNTVIAWYGKIMVMIRPEYCDDQQKVLEFKHFLEYTKADEYHLITPDLFEEYLPYAIIFDVDKKWLALYKKLYSIQYENRQKIGVLSARSISSSSSFKTASAKPSSGGNSGRGSGSGGGGSSGGGSGGGGGRGR</sequence>
<keyword evidence="2" id="KW-0812">Transmembrane</keyword>
<name>A0ABP9MY91_9GAMM</name>
<protein>
    <submittedName>
        <fullName evidence="5">DUF2207 domain-containing protein</fullName>
    </submittedName>
</protein>
<keyword evidence="2" id="KW-0472">Membrane</keyword>
<evidence type="ECO:0000259" key="4">
    <source>
        <dbReference type="Pfam" id="PF20990"/>
    </source>
</evidence>
<reference evidence="6" key="1">
    <citation type="journal article" date="2019" name="Int. J. Syst. Evol. Microbiol.">
        <title>The Global Catalogue of Microorganisms (GCM) 10K type strain sequencing project: providing services to taxonomists for standard genome sequencing and annotation.</title>
        <authorList>
            <consortium name="The Broad Institute Genomics Platform"/>
            <consortium name="The Broad Institute Genome Sequencing Center for Infectious Disease"/>
            <person name="Wu L."/>
            <person name="Ma J."/>
        </authorList>
    </citation>
    <scope>NUCLEOTIDE SEQUENCE [LARGE SCALE GENOMIC DNA]</scope>
    <source>
        <strain evidence="6">JCM 18424</strain>
    </source>
</reference>
<keyword evidence="6" id="KW-1185">Reference proteome</keyword>
<evidence type="ECO:0000259" key="3">
    <source>
        <dbReference type="Pfam" id="PF09972"/>
    </source>
</evidence>
<feature type="transmembrane region" description="Helical" evidence="2">
    <location>
        <begin position="393"/>
        <end position="415"/>
    </location>
</feature>
<comment type="caution">
    <text evidence="5">The sequence shown here is derived from an EMBL/GenBank/DDBJ whole genome shotgun (WGS) entry which is preliminary data.</text>
</comment>
<feature type="domain" description="DUF2207" evidence="3">
    <location>
        <begin position="23"/>
        <end position="181"/>
    </location>
</feature>
<keyword evidence="2" id="KW-1133">Transmembrane helix</keyword>